<dbReference type="SUPFAM" id="SSF100920">
    <property type="entry name" value="Heat shock protein 70kD (HSP70), peptide-binding domain"/>
    <property type="match status" value="1"/>
</dbReference>
<dbReference type="InterPro" id="IPR018181">
    <property type="entry name" value="Heat_shock_70_CS"/>
</dbReference>
<dbReference type="PRINTS" id="PR00301">
    <property type="entry name" value="HEATSHOCK70"/>
</dbReference>
<keyword evidence="9" id="KW-1185">Reference proteome</keyword>
<evidence type="ECO:0000256" key="6">
    <source>
        <dbReference type="ARBA" id="ARBA00023186"/>
    </source>
</evidence>
<dbReference type="InterPro" id="IPR043129">
    <property type="entry name" value="ATPase_NBD"/>
</dbReference>
<sequence length="533" mass="58015">MTAFGIDLGTTNSCIAYVDDAGRPVVLRNANLEYTTPSVVYFERKESVVIGSAAKNAALLAPDRVVQLIKRQIGRKDVEYAFDGTTYTPESISALILKDLANAAERQLGTPVREVVITVPAYFGVAEQQATRQAGEIAGLTVLDVLSEPVAAAISRQEQHPASGVRHLLVYDLGGGTFDTTVIKVDGKDVVTVCTDGDRRLGGADWDEKIRRFLLDAFAEQHPRLDPTADEGFMQDLWIKAEQVKEELSNALTRRKNLRFAGQTARVELSRSRLEELTADLLDRTMKITEETVEKAGREGVAEIDEIVLVGGMTRMPVVADRLERLLGRTPRQHEPDLAVARGAAMFALIRQTQQDESEHVADRLGITKAQAENMRSRRVTTVIPRGFGVKVLDHNDPLAATQPLRARSYVIHLLPAGTPLPADTGPVVATTAMDNQPGIELEVWEQNGREISAELADNTLVGRGMLLGLPPRLPKGTPIHVTFAMAATGLLSVHATEPVSGREVRFELQIGGLDEAAVDQARTAVARHDISS</sequence>
<evidence type="ECO:0000256" key="7">
    <source>
        <dbReference type="RuleBase" id="RU003322"/>
    </source>
</evidence>
<dbReference type="Gene3D" id="3.30.420.40">
    <property type="match status" value="2"/>
</dbReference>
<dbReference type="InterPro" id="IPR029047">
    <property type="entry name" value="HSP70_peptide-bd_sf"/>
</dbReference>
<proteinExistence type="inferred from homology"/>
<evidence type="ECO:0000256" key="3">
    <source>
        <dbReference type="ARBA" id="ARBA00022741"/>
    </source>
</evidence>
<dbReference type="RefSeq" id="WP_344474300.1">
    <property type="nucleotide sequence ID" value="NZ_BAAAQX010000006.1"/>
</dbReference>
<reference evidence="8 9" key="1">
    <citation type="journal article" date="2019" name="Int. J. Syst. Evol. Microbiol.">
        <title>The Global Catalogue of Microorganisms (GCM) 10K type strain sequencing project: providing services to taxonomists for standard genome sequencing and annotation.</title>
        <authorList>
            <consortium name="The Broad Institute Genomics Platform"/>
            <consortium name="The Broad Institute Genome Sequencing Center for Infectious Disease"/>
            <person name="Wu L."/>
            <person name="Ma J."/>
        </authorList>
    </citation>
    <scope>NUCLEOTIDE SEQUENCE [LARGE SCALE GENOMIC DNA]</scope>
    <source>
        <strain evidence="8 9">JCM 16114</strain>
    </source>
</reference>
<evidence type="ECO:0000256" key="2">
    <source>
        <dbReference type="ARBA" id="ARBA00022553"/>
    </source>
</evidence>
<name>A0ABN3CD18_9ACTN</name>
<dbReference type="PROSITE" id="PS00297">
    <property type="entry name" value="HSP70_1"/>
    <property type="match status" value="1"/>
</dbReference>
<keyword evidence="6" id="KW-0143">Chaperone</keyword>
<evidence type="ECO:0000256" key="5">
    <source>
        <dbReference type="ARBA" id="ARBA00023016"/>
    </source>
</evidence>
<keyword evidence="4 7" id="KW-0067">ATP-binding</keyword>
<dbReference type="EMBL" id="BAAAQX010000006">
    <property type="protein sequence ID" value="GAA2207279.1"/>
    <property type="molecule type" value="Genomic_DNA"/>
</dbReference>
<dbReference type="Pfam" id="PF00012">
    <property type="entry name" value="HSP70"/>
    <property type="match status" value="2"/>
</dbReference>
<evidence type="ECO:0000256" key="1">
    <source>
        <dbReference type="ARBA" id="ARBA00007381"/>
    </source>
</evidence>
<keyword evidence="3 7" id="KW-0547">Nucleotide-binding</keyword>
<dbReference type="InterPro" id="IPR013126">
    <property type="entry name" value="Hsp_70_fam"/>
</dbReference>
<evidence type="ECO:0000256" key="4">
    <source>
        <dbReference type="ARBA" id="ARBA00022840"/>
    </source>
</evidence>
<evidence type="ECO:0000313" key="9">
    <source>
        <dbReference type="Proteomes" id="UP001499843"/>
    </source>
</evidence>
<gene>
    <name evidence="8" type="ORF">GCM10009850_027370</name>
</gene>
<dbReference type="SUPFAM" id="SSF53067">
    <property type="entry name" value="Actin-like ATPase domain"/>
    <property type="match status" value="2"/>
</dbReference>
<keyword evidence="2" id="KW-0597">Phosphoprotein</keyword>
<dbReference type="CDD" id="cd24029">
    <property type="entry name" value="ASKHA_NBD_HSP70_DnaK_HscA_HscC"/>
    <property type="match status" value="1"/>
</dbReference>
<dbReference type="PROSITE" id="PS00329">
    <property type="entry name" value="HSP70_2"/>
    <property type="match status" value="1"/>
</dbReference>
<dbReference type="Proteomes" id="UP001499843">
    <property type="component" value="Unassembled WGS sequence"/>
</dbReference>
<comment type="similarity">
    <text evidence="1 7">Belongs to the heat shock protein 70 family.</text>
</comment>
<protein>
    <submittedName>
        <fullName evidence="8">Hsp70 family protein</fullName>
    </submittedName>
</protein>
<dbReference type="Gene3D" id="3.90.640.10">
    <property type="entry name" value="Actin, Chain A, domain 4"/>
    <property type="match status" value="1"/>
</dbReference>
<dbReference type="PROSITE" id="PS01036">
    <property type="entry name" value="HSP70_3"/>
    <property type="match status" value="1"/>
</dbReference>
<keyword evidence="5" id="KW-0346">Stress response</keyword>
<comment type="caution">
    <text evidence="8">The sequence shown here is derived from an EMBL/GenBank/DDBJ whole genome shotgun (WGS) entry which is preliminary data.</text>
</comment>
<dbReference type="PANTHER" id="PTHR19375">
    <property type="entry name" value="HEAT SHOCK PROTEIN 70KDA"/>
    <property type="match status" value="1"/>
</dbReference>
<evidence type="ECO:0000313" key="8">
    <source>
        <dbReference type="EMBL" id="GAA2207279.1"/>
    </source>
</evidence>
<accession>A0ABN3CD18</accession>
<organism evidence="8 9">
    <name type="scientific">Nonomuraea monospora</name>
    <dbReference type="NCBI Taxonomy" id="568818"/>
    <lineage>
        <taxon>Bacteria</taxon>
        <taxon>Bacillati</taxon>
        <taxon>Actinomycetota</taxon>
        <taxon>Actinomycetes</taxon>
        <taxon>Streptosporangiales</taxon>
        <taxon>Streptosporangiaceae</taxon>
        <taxon>Nonomuraea</taxon>
    </lineage>
</organism>
<dbReference type="Gene3D" id="2.60.34.10">
    <property type="entry name" value="Substrate Binding Domain Of DNAk, Chain A, domain 1"/>
    <property type="match status" value="1"/>
</dbReference>